<dbReference type="Proteomes" id="UP000292507">
    <property type="component" value="Unassembled WGS sequence"/>
</dbReference>
<comment type="caution">
    <text evidence="3">The sequence shown here is derived from an EMBL/GenBank/DDBJ whole genome shotgun (WGS) entry which is preliminary data.</text>
</comment>
<feature type="compositionally biased region" description="Low complexity" evidence="1">
    <location>
        <begin position="30"/>
        <end position="65"/>
    </location>
</feature>
<name>A0A4Q7Y9G8_9ACTN</name>
<feature type="transmembrane region" description="Helical" evidence="2">
    <location>
        <begin position="180"/>
        <end position="198"/>
    </location>
</feature>
<evidence type="ECO:0000313" key="4">
    <source>
        <dbReference type="Proteomes" id="UP000292507"/>
    </source>
</evidence>
<evidence type="ECO:0000256" key="1">
    <source>
        <dbReference type="SAM" id="MobiDB-lite"/>
    </source>
</evidence>
<evidence type="ECO:0000313" key="3">
    <source>
        <dbReference type="EMBL" id="RZU32791.1"/>
    </source>
</evidence>
<feature type="transmembrane region" description="Helical" evidence="2">
    <location>
        <begin position="154"/>
        <end position="174"/>
    </location>
</feature>
<dbReference type="EMBL" id="SHKV01000001">
    <property type="protein sequence ID" value="RZU32791.1"/>
    <property type="molecule type" value="Genomic_DNA"/>
</dbReference>
<reference evidence="3 4" key="1">
    <citation type="submission" date="2019-02" db="EMBL/GenBank/DDBJ databases">
        <title>Sequencing the genomes of 1000 actinobacteria strains.</title>
        <authorList>
            <person name="Klenk H.-P."/>
        </authorList>
    </citation>
    <scope>NUCLEOTIDE SEQUENCE [LARGE SCALE GENOMIC DNA]</scope>
    <source>
        <strain evidence="3 4">DSM 44509</strain>
    </source>
</reference>
<feature type="transmembrane region" description="Helical" evidence="2">
    <location>
        <begin position="127"/>
        <end position="147"/>
    </location>
</feature>
<accession>A0A4Q7Y9G8</accession>
<protein>
    <submittedName>
        <fullName evidence="3">Uncharacterized protein</fullName>
    </submittedName>
</protein>
<sequence length="213" mass="21998">MSSPTPGSDPDQPQGGPQQPGWGPPPPQGQQPGYGQPPGSSGYGQPQYGQPQYGQPQYGQPQYGQPQPPGGYAPAPGYGQAPQGTRPGQVTAAAVIGIIIGGIGSLVGVIGLFVIGELFGVSPILGLLYLLSFATAVAMLVGGIQALQSKSPRLLLLASYASIGVQLLYMIFAIAYGEPWASGLLSLVLPALIVYLLMQPRSKQHFAARGISY</sequence>
<evidence type="ECO:0000256" key="2">
    <source>
        <dbReference type="SAM" id="Phobius"/>
    </source>
</evidence>
<feature type="compositionally biased region" description="Low complexity" evidence="1">
    <location>
        <begin position="1"/>
        <end position="21"/>
    </location>
</feature>
<feature type="transmembrane region" description="Helical" evidence="2">
    <location>
        <begin position="90"/>
        <end position="115"/>
    </location>
</feature>
<gene>
    <name evidence="3" type="ORF">BKA19_2499</name>
</gene>
<keyword evidence="2" id="KW-0812">Transmembrane</keyword>
<keyword evidence="2" id="KW-0472">Membrane</keyword>
<dbReference type="RefSeq" id="WP_207225795.1">
    <property type="nucleotide sequence ID" value="NZ_POQT01000031.1"/>
</dbReference>
<dbReference type="AlphaFoldDB" id="A0A4Q7Y9G8"/>
<organism evidence="3 4">
    <name type="scientific">Blastococcus saxobsidens</name>
    <dbReference type="NCBI Taxonomy" id="138336"/>
    <lineage>
        <taxon>Bacteria</taxon>
        <taxon>Bacillati</taxon>
        <taxon>Actinomycetota</taxon>
        <taxon>Actinomycetes</taxon>
        <taxon>Geodermatophilales</taxon>
        <taxon>Geodermatophilaceae</taxon>
        <taxon>Blastococcus</taxon>
    </lineage>
</organism>
<feature type="region of interest" description="Disordered" evidence="1">
    <location>
        <begin position="1"/>
        <end position="84"/>
    </location>
</feature>
<feature type="compositionally biased region" description="Low complexity" evidence="1">
    <location>
        <begin position="72"/>
        <end position="84"/>
    </location>
</feature>
<proteinExistence type="predicted"/>
<keyword evidence="4" id="KW-1185">Reference proteome</keyword>
<keyword evidence="2" id="KW-1133">Transmembrane helix</keyword>